<dbReference type="InterPro" id="IPR003594">
    <property type="entry name" value="HATPase_dom"/>
</dbReference>
<dbReference type="CDD" id="cd00082">
    <property type="entry name" value="HisKA"/>
    <property type="match status" value="1"/>
</dbReference>
<keyword evidence="6" id="KW-0808">Transferase</keyword>
<dbReference type="InterPro" id="IPR036890">
    <property type="entry name" value="HATPase_C_sf"/>
</dbReference>
<keyword evidence="10" id="KW-0812">Transmembrane</keyword>
<keyword evidence="10" id="KW-0472">Membrane</keyword>
<feature type="transmembrane region" description="Helical" evidence="10">
    <location>
        <begin position="130"/>
        <end position="148"/>
    </location>
</feature>
<dbReference type="SUPFAM" id="SSF47384">
    <property type="entry name" value="Homodimeric domain of signal transducing histidine kinase"/>
    <property type="match status" value="1"/>
</dbReference>
<keyword evidence="5" id="KW-0597">Phosphoprotein</keyword>
<dbReference type="PANTHER" id="PTHR44936:SF10">
    <property type="entry name" value="SENSOR PROTEIN RSTB"/>
    <property type="match status" value="1"/>
</dbReference>
<dbReference type="SMART" id="SM00387">
    <property type="entry name" value="HATPase_c"/>
    <property type="match status" value="1"/>
</dbReference>
<dbReference type="SUPFAM" id="SSF55874">
    <property type="entry name" value="ATPase domain of HSP90 chaperone/DNA topoisomerase II/histidine kinase"/>
    <property type="match status" value="1"/>
</dbReference>
<evidence type="ECO:0000256" key="10">
    <source>
        <dbReference type="SAM" id="Phobius"/>
    </source>
</evidence>
<sequence>MASALRHIASWREFIEALCRKPQQATNGRPDLSPRLPGIKFRSMTDALTIDTPDIDYRHPRQRVRLDTILRLRWLAALGQLSAIFIVVQGLEFDLPVVPCLAVISVSALLNLGLQIAFNPMQLLEPAHAGGLLALNIIELTILLYLTGGLENPFSYMFLAPVLIAATALPVRLTITLGLLAVACATALFFMHLPLPWEGEEPLIFPPIYLFGVWLSIALAIGVTSLYAFQVTEEARKLSDALAATELVLAREQHLTQLDGLAAAAAHELGTPLATIVLISRELERALQDNGQVTSDIKTLREQAQRCRDILGKITQLSSTGSMFDRMKLSTLIEETVAPHRDFGVDIKVRVAVTAAKEPVGTRNPAILYGVGNILENAVDFARNAVEVNAWWNNDTVELVVSDDGPGFAPDILKRIGEPYLSRRRSTEDNQGGGLGLGVFIARTLLERTGAKVSFSNRTFPDHGAVVQIAWPRRRFEASEDGDATEP</sequence>
<dbReference type="InterPro" id="IPR004358">
    <property type="entry name" value="Sig_transdc_His_kin-like_C"/>
</dbReference>
<dbReference type="Gene3D" id="3.30.565.10">
    <property type="entry name" value="Histidine kinase-like ATPase, C-terminal domain"/>
    <property type="match status" value="1"/>
</dbReference>
<evidence type="ECO:0000256" key="5">
    <source>
        <dbReference type="ARBA" id="ARBA00022553"/>
    </source>
</evidence>
<dbReference type="AlphaFoldDB" id="M4ZH76"/>
<dbReference type="PROSITE" id="PS50109">
    <property type="entry name" value="HIS_KIN"/>
    <property type="match status" value="1"/>
</dbReference>
<proteinExistence type="predicted"/>
<dbReference type="Pfam" id="PF00512">
    <property type="entry name" value="HisKA"/>
    <property type="match status" value="1"/>
</dbReference>
<dbReference type="eggNOG" id="COG0642">
    <property type="taxonomic scope" value="Bacteria"/>
</dbReference>
<dbReference type="InterPro" id="IPR003661">
    <property type="entry name" value="HisK_dim/P_dom"/>
</dbReference>
<evidence type="ECO:0000256" key="2">
    <source>
        <dbReference type="ARBA" id="ARBA00004651"/>
    </source>
</evidence>
<evidence type="ECO:0000313" key="13">
    <source>
        <dbReference type="Proteomes" id="UP000011841"/>
    </source>
</evidence>
<dbReference type="GO" id="GO:0005524">
    <property type="term" value="F:ATP binding"/>
    <property type="evidence" value="ECO:0007669"/>
    <property type="project" value="UniProtKB-KW"/>
</dbReference>
<organism evidence="12 13">
    <name type="scientific">Bradyrhizobium oligotrophicum S58</name>
    <dbReference type="NCBI Taxonomy" id="1245469"/>
    <lineage>
        <taxon>Bacteria</taxon>
        <taxon>Pseudomonadati</taxon>
        <taxon>Pseudomonadota</taxon>
        <taxon>Alphaproteobacteria</taxon>
        <taxon>Hyphomicrobiales</taxon>
        <taxon>Nitrobacteraceae</taxon>
        <taxon>Bradyrhizobium</taxon>
    </lineage>
</organism>
<name>M4ZH76_9BRAD</name>
<dbReference type="InterPro" id="IPR047770">
    <property type="entry name" value="RegB"/>
</dbReference>
<dbReference type="KEGG" id="aol:S58_71290"/>
<evidence type="ECO:0000313" key="12">
    <source>
        <dbReference type="EMBL" id="BAM93094.1"/>
    </source>
</evidence>
<evidence type="ECO:0000256" key="9">
    <source>
        <dbReference type="ARBA" id="ARBA00022840"/>
    </source>
</evidence>
<accession>M4ZH76</accession>
<dbReference type="InterPro" id="IPR005467">
    <property type="entry name" value="His_kinase_dom"/>
</dbReference>
<dbReference type="EC" id="2.7.13.3" evidence="3"/>
<evidence type="ECO:0000259" key="11">
    <source>
        <dbReference type="PROSITE" id="PS50109"/>
    </source>
</evidence>
<feature type="transmembrane region" description="Helical" evidence="10">
    <location>
        <begin position="96"/>
        <end position="118"/>
    </location>
</feature>
<feature type="transmembrane region" description="Helical" evidence="10">
    <location>
        <begin position="207"/>
        <end position="229"/>
    </location>
</feature>
<evidence type="ECO:0000256" key="3">
    <source>
        <dbReference type="ARBA" id="ARBA00012438"/>
    </source>
</evidence>
<dbReference type="GO" id="GO:0000155">
    <property type="term" value="F:phosphorelay sensor kinase activity"/>
    <property type="evidence" value="ECO:0007669"/>
    <property type="project" value="InterPro"/>
</dbReference>
<evidence type="ECO:0000256" key="7">
    <source>
        <dbReference type="ARBA" id="ARBA00022741"/>
    </source>
</evidence>
<keyword evidence="8 12" id="KW-0418">Kinase</keyword>
<keyword evidence="9" id="KW-0067">ATP-binding</keyword>
<gene>
    <name evidence="12" type="ORF">S58_71290</name>
</gene>
<comment type="subcellular location">
    <subcellularLocation>
        <location evidence="2">Cell membrane</location>
        <topology evidence="2">Multi-pass membrane protein</topology>
    </subcellularLocation>
</comment>
<evidence type="ECO:0000256" key="6">
    <source>
        <dbReference type="ARBA" id="ARBA00022679"/>
    </source>
</evidence>
<dbReference type="EMBL" id="AP012603">
    <property type="protein sequence ID" value="BAM93094.1"/>
    <property type="molecule type" value="Genomic_DNA"/>
</dbReference>
<keyword evidence="7" id="KW-0547">Nucleotide-binding</keyword>
<dbReference type="InterPro" id="IPR036097">
    <property type="entry name" value="HisK_dim/P_sf"/>
</dbReference>
<dbReference type="HOGENOM" id="CLU_046130_1_1_5"/>
<dbReference type="SMART" id="SM00388">
    <property type="entry name" value="HisKA"/>
    <property type="match status" value="1"/>
</dbReference>
<dbReference type="Pfam" id="PF02518">
    <property type="entry name" value="HATPase_c"/>
    <property type="match status" value="1"/>
</dbReference>
<keyword evidence="10" id="KW-1133">Transmembrane helix</keyword>
<dbReference type="InterPro" id="IPR050980">
    <property type="entry name" value="2C_sensor_his_kinase"/>
</dbReference>
<keyword evidence="13" id="KW-1185">Reference proteome</keyword>
<evidence type="ECO:0000256" key="4">
    <source>
        <dbReference type="ARBA" id="ARBA00022475"/>
    </source>
</evidence>
<reference evidence="12 13" key="1">
    <citation type="journal article" date="2013" name="Appl. Environ. Microbiol.">
        <title>Genome analysis suggests that the soil oligotrophic bacterium Agromonas oligotrophica (Bradyrhizobium oligotrophicum) is a nitrogen-fixing symbiont of Aeschynomene indica.</title>
        <authorList>
            <person name="Okubo T."/>
            <person name="Fukushima S."/>
            <person name="Itakura M."/>
            <person name="Oshima K."/>
            <person name="Longtonglang A."/>
            <person name="Teaumroong N."/>
            <person name="Mitsui H."/>
            <person name="Hattori M."/>
            <person name="Hattori R."/>
            <person name="Hattori T."/>
            <person name="Minamisawa K."/>
        </authorList>
    </citation>
    <scope>NUCLEOTIDE SEQUENCE [LARGE SCALE GENOMIC DNA]</scope>
    <source>
        <strain evidence="12 13">S58</strain>
    </source>
</reference>
<keyword evidence="4" id="KW-1003">Cell membrane</keyword>
<evidence type="ECO:0000256" key="8">
    <source>
        <dbReference type="ARBA" id="ARBA00022777"/>
    </source>
</evidence>
<dbReference type="PRINTS" id="PR00344">
    <property type="entry name" value="BCTRLSENSOR"/>
</dbReference>
<dbReference type="STRING" id="1245469.S58_71290"/>
<dbReference type="NCBIfam" id="NF033792">
    <property type="entry name" value="ActS_PrrB_HisK"/>
    <property type="match status" value="1"/>
</dbReference>
<dbReference type="PANTHER" id="PTHR44936">
    <property type="entry name" value="SENSOR PROTEIN CREC"/>
    <property type="match status" value="1"/>
</dbReference>
<feature type="domain" description="Histidine kinase" evidence="11">
    <location>
        <begin position="264"/>
        <end position="475"/>
    </location>
</feature>
<protein>
    <recommendedName>
        <fullName evidence="3">histidine kinase</fullName>
        <ecNumber evidence="3">2.7.13.3</ecNumber>
    </recommendedName>
</protein>
<evidence type="ECO:0000256" key="1">
    <source>
        <dbReference type="ARBA" id="ARBA00000085"/>
    </source>
</evidence>
<feature type="transmembrane region" description="Helical" evidence="10">
    <location>
        <begin position="154"/>
        <end position="171"/>
    </location>
</feature>
<comment type="catalytic activity">
    <reaction evidence="1">
        <text>ATP + protein L-histidine = ADP + protein N-phospho-L-histidine.</text>
        <dbReference type="EC" id="2.7.13.3"/>
    </reaction>
</comment>
<dbReference type="Gene3D" id="1.10.287.130">
    <property type="match status" value="1"/>
</dbReference>
<dbReference type="Proteomes" id="UP000011841">
    <property type="component" value="Chromosome"/>
</dbReference>
<dbReference type="GO" id="GO:0005886">
    <property type="term" value="C:plasma membrane"/>
    <property type="evidence" value="ECO:0007669"/>
    <property type="project" value="UniProtKB-SubCell"/>
</dbReference>
<feature type="transmembrane region" description="Helical" evidence="10">
    <location>
        <begin position="178"/>
        <end position="195"/>
    </location>
</feature>
<feature type="transmembrane region" description="Helical" evidence="10">
    <location>
        <begin position="72"/>
        <end position="90"/>
    </location>
</feature>
<dbReference type="PATRIC" id="fig|1245469.3.peg.7286"/>